<dbReference type="SMART" id="SM00595">
    <property type="entry name" value="MADF"/>
    <property type="match status" value="1"/>
</dbReference>
<gene>
    <name evidence="2" type="ORF">PV328_011330</name>
</gene>
<dbReference type="Pfam" id="PF10545">
    <property type="entry name" value="MADF_DNA_bdg"/>
    <property type="match status" value="1"/>
</dbReference>
<evidence type="ECO:0000313" key="3">
    <source>
        <dbReference type="Proteomes" id="UP001168990"/>
    </source>
</evidence>
<accession>A0AA39C4A9</accession>
<reference evidence="2" key="1">
    <citation type="journal article" date="2023" name="bioRxiv">
        <title>Scaffold-level genome assemblies of two parasitoid biocontrol wasps reveal the parthenogenesis mechanism and an associated novel virus.</title>
        <authorList>
            <person name="Inwood S."/>
            <person name="Skelly J."/>
            <person name="Guhlin J."/>
            <person name="Harrop T."/>
            <person name="Goldson S."/>
            <person name="Dearden P."/>
        </authorList>
    </citation>
    <scope>NUCLEOTIDE SEQUENCE</scope>
    <source>
        <strain evidence="2">Irish</strain>
        <tissue evidence="2">Whole body</tissue>
    </source>
</reference>
<evidence type="ECO:0000313" key="2">
    <source>
        <dbReference type="EMBL" id="KAK0157614.1"/>
    </source>
</evidence>
<dbReference type="PROSITE" id="PS51029">
    <property type="entry name" value="MADF"/>
    <property type="match status" value="1"/>
</dbReference>
<sequence>MPRVLTKIIIDEERLVKLIKMKPELYDPFNELANDDNRKKLLWEEISNELDASVNDIKRVWKKLRSDYDKRCKDQGLRKSMRLNSLDKNLDFLENIRVDANEMSSCNASDNCELSKRVLRSGLKLPAITETKLASSSMSLFNPNKTQTIVLHGNEHQETTINNTNNDQTNQENFINNSVPANNYHQENNNDGIRSIDKSNRTLRPRQLETLTITSKENRAPSRSIKSISTLSKNKQKKFINSTNATRSFFESMAITVNTFPAQYQASVKMEICNIVAKTERKLSMENKI</sequence>
<dbReference type="EMBL" id="JAQQBS010001425">
    <property type="protein sequence ID" value="KAK0157614.1"/>
    <property type="molecule type" value="Genomic_DNA"/>
</dbReference>
<dbReference type="PANTHER" id="PTHR12243">
    <property type="entry name" value="MADF DOMAIN TRANSCRIPTION FACTOR"/>
    <property type="match status" value="1"/>
</dbReference>
<dbReference type="AlphaFoldDB" id="A0AA39C4A9"/>
<dbReference type="InterPro" id="IPR039353">
    <property type="entry name" value="TF_Adf1"/>
</dbReference>
<proteinExistence type="predicted"/>
<organism evidence="2 3">
    <name type="scientific">Microctonus aethiopoides</name>
    <dbReference type="NCBI Taxonomy" id="144406"/>
    <lineage>
        <taxon>Eukaryota</taxon>
        <taxon>Metazoa</taxon>
        <taxon>Ecdysozoa</taxon>
        <taxon>Arthropoda</taxon>
        <taxon>Hexapoda</taxon>
        <taxon>Insecta</taxon>
        <taxon>Pterygota</taxon>
        <taxon>Neoptera</taxon>
        <taxon>Endopterygota</taxon>
        <taxon>Hymenoptera</taxon>
        <taxon>Apocrita</taxon>
        <taxon>Ichneumonoidea</taxon>
        <taxon>Braconidae</taxon>
        <taxon>Euphorinae</taxon>
        <taxon>Microctonus</taxon>
    </lineage>
</organism>
<dbReference type="InterPro" id="IPR006578">
    <property type="entry name" value="MADF-dom"/>
</dbReference>
<dbReference type="GO" id="GO:0005667">
    <property type="term" value="C:transcription regulator complex"/>
    <property type="evidence" value="ECO:0007669"/>
    <property type="project" value="TreeGrafter"/>
</dbReference>
<comment type="caution">
    <text evidence="2">The sequence shown here is derived from an EMBL/GenBank/DDBJ whole genome shotgun (WGS) entry which is preliminary data.</text>
</comment>
<dbReference type="GO" id="GO:0006357">
    <property type="term" value="P:regulation of transcription by RNA polymerase II"/>
    <property type="evidence" value="ECO:0007669"/>
    <property type="project" value="TreeGrafter"/>
</dbReference>
<feature type="domain" description="MADF" evidence="1">
    <location>
        <begin position="14"/>
        <end position="98"/>
    </location>
</feature>
<reference evidence="2" key="2">
    <citation type="submission" date="2023-03" db="EMBL/GenBank/DDBJ databases">
        <authorList>
            <person name="Inwood S.N."/>
            <person name="Skelly J.G."/>
            <person name="Guhlin J."/>
            <person name="Harrop T.W.R."/>
            <person name="Goldson S.G."/>
            <person name="Dearden P.K."/>
        </authorList>
    </citation>
    <scope>NUCLEOTIDE SEQUENCE</scope>
    <source>
        <strain evidence="2">Irish</strain>
        <tissue evidence="2">Whole body</tissue>
    </source>
</reference>
<dbReference type="PANTHER" id="PTHR12243:SF60">
    <property type="entry name" value="SI:CH211-15D5.12-RELATED"/>
    <property type="match status" value="1"/>
</dbReference>
<name>A0AA39C4A9_9HYME</name>
<protein>
    <recommendedName>
        <fullName evidence="1">MADF domain-containing protein</fullName>
    </recommendedName>
</protein>
<keyword evidence="3" id="KW-1185">Reference proteome</keyword>
<dbReference type="Proteomes" id="UP001168990">
    <property type="component" value="Unassembled WGS sequence"/>
</dbReference>
<dbReference type="GO" id="GO:0005634">
    <property type="term" value="C:nucleus"/>
    <property type="evidence" value="ECO:0007669"/>
    <property type="project" value="TreeGrafter"/>
</dbReference>
<evidence type="ECO:0000259" key="1">
    <source>
        <dbReference type="PROSITE" id="PS51029"/>
    </source>
</evidence>